<organism evidence="1 2">
    <name type="scientific">Pedosphaera parvula (strain Ellin514)</name>
    <dbReference type="NCBI Taxonomy" id="320771"/>
    <lineage>
        <taxon>Bacteria</taxon>
        <taxon>Pseudomonadati</taxon>
        <taxon>Verrucomicrobiota</taxon>
        <taxon>Pedosphaerae</taxon>
        <taxon>Pedosphaerales</taxon>
        <taxon>Pedosphaeraceae</taxon>
        <taxon>Pedosphaera</taxon>
    </lineage>
</organism>
<protein>
    <submittedName>
        <fullName evidence="1">Uncharacterized protein</fullName>
    </submittedName>
</protein>
<name>B9XNW3_PEDPL</name>
<accession>B9XNW3</accession>
<evidence type="ECO:0000313" key="1">
    <source>
        <dbReference type="EMBL" id="EEF58429.1"/>
    </source>
</evidence>
<proteinExistence type="predicted"/>
<dbReference type="RefSeq" id="WP_007417499.1">
    <property type="nucleotide sequence ID" value="NZ_ABOX02000043.1"/>
</dbReference>
<dbReference type="AlphaFoldDB" id="B9XNW3"/>
<reference evidence="1 2" key="1">
    <citation type="journal article" date="2011" name="J. Bacteriol.">
        <title>Genome sequence of 'Pedosphaera parvula' Ellin514, an aerobic Verrucomicrobial isolate from pasture soil.</title>
        <authorList>
            <person name="Kant R."/>
            <person name="van Passel M.W."/>
            <person name="Sangwan P."/>
            <person name="Palva A."/>
            <person name="Lucas S."/>
            <person name="Copeland A."/>
            <person name="Lapidus A."/>
            <person name="Glavina Del Rio T."/>
            <person name="Dalin E."/>
            <person name="Tice H."/>
            <person name="Bruce D."/>
            <person name="Goodwin L."/>
            <person name="Pitluck S."/>
            <person name="Chertkov O."/>
            <person name="Larimer F.W."/>
            <person name="Land M.L."/>
            <person name="Hauser L."/>
            <person name="Brettin T.S."/>
            <person name="Detter J.C."/>
            <person name="Han S."/>
            <person name="de Vos W.M."/>
            <person name="Janssen P.H."/>
            <person name="Smidt H."/>
        </authorList>
    </citation>
    <scope>NUCLEOTIDE SEQUENCE [LARGE SCALE GENOMIC DNA]</scope>
    <source>
        <strain evidence="1 2">Ellin514</strain>
    </source>
</reference>
<keyword evidence="2" id="KW-1185">Reference proteome</keyword>
<sequence length="216" mass="23939">MKTNDRTELPKQDFIIRVHLTDGSVESFTADKAQGHKIWESTEPARLFASPRLVLAGENSKSVFVSAQVLRVDFLQKTHDCWQFPGGYADIVELSEAEFKKHVHLDQPELMAKREQPTPVGDLLVSFLKLRMVGGKALFLMVEFPVKLSAESQSFMQFMLSKTTVHMRLRGGGVGVVNLANLAAYTVYPGVAQIPADAWLVEPVLSSSDRNPGTPL</sequence>
<dbReference type="Proteomes" id="UP000003688">
    <property type="component" value="Unassembled WGS sequence"/>
</dbReference>
<dbReference type="STRING" id="320771.Cflav_PD1052"/>
<dbReference type="OrthoDB" id="202323at2"/>
<evidence type="ECO:0000313" key="2">
    <source>
        <dbReference type="Proteomes" id="UP000003688"/>
    </source>
</evidence>
<gene>
    <name evidence="1" type="ORF">Cflav_PD1052</name>
</gene>
<comment type="caution">
    <text evidence="1">The sequence shown here is derived from an EMBL/GenBank/DDBJ whole genome shotgun (WGS) entry which is preliminary data.</text>
</comment>
<dbReference type="EMBL" id="ABOX02000043">
    <property type="protein sequence ID" value="EEF58429.1"/>
    <property type="molecule type" value="Genomic_DNA"/>
</dbReference>